<evidence type="ECO:0000313" key="12">
    <source>
        <dbReference type="EMBL" id="MBT1688501.1"/>
    </source>
</evidence>
<dbReference type="InterPro" id="IPR008969">
    <property type="entry name" value="CarboxyPept-like_regulatory"/>
</dbReference>
<dbReference type="InterPro" id="IPR012910">
    <property type="entry name" value="Plug_dom"/>
</dbReference>
<dbReference type="EMBL" id="JAHESC010000027">
    <property type="protein sequence ID" value="MBT1688501.1"/>
    <property type="molecule type" value="Genomic_DNA"/>
</dbReference>
<organism evidence="12 13">
    <name type="scientific">Dawidia soli</name>
    <dbReference type="NCBI Taxonomy" id="2782352"/>
    <lineage>
        <taxon>Bacteria</taxon>
        <taxon>Pseudomonadati</taxon>
        <taxon>Bacteroidota</taxon>
        <taxon>Cytophagia</taxon>
        <taxon>Cytophagales</taxon>
        <taxon>Chryseotaleaceae</taxon>
        <taxon>Dawidia</taxon>
    </lineage>
</organism>
<dbReference type="GO" id="GO:0009279">
    <property type="term" value="C:cell outer membrane"/>
    <property type="evidence" value="ECO:0007669"/>
    <property type="project" value="UniProtKB-SubCell"/>
</dbReference>
<proteinExistence type="inferred from homology"/>
<dbReference type="PROSITE" id="PS52016">
    <property type="entry name" value="TONB_DEPENDENT_REC_3"/>
    <property type="match status" value="1"/>
</dbReference>
<sequence length="1034" mass="113177">MALRVSGEISAGILQDKIEIQGTISSTDGDVLPGVAILVKGTTDNGTITDNDGRFKIKVERDAVLAVSYVGFAKQEVRVNNRAQIDIVMEPDVSTLAEVMVVGYGTIQKSDFTGASSTIRTDYAKDNKVISVSEALQGRIAGVQIMNNTGQPGSGMTFNIRGMTSITGSSQPLIVIDGQPIESGLGATKAGIGMDGGTDIPPADPLASLNPDDIESIEILKDASSTAIYGSRGANGVVLITTRSGKEGRDKITYSNRFDVSYLPKQLPMLSSRDYMNYRNEAALNDGLDSVYVARQLDSISQVTNVNWQDQIYHAAVSQQHQLTFSGKDDKSSYFITANYSRNNAILKNADFTRYGLRVNLSRNVTNKLSIGVRSYLSLADRNFGQESNWTGILGSNVVLGALSFNPLQQPYDPNGDIDETYVNNPALITKLVKDRTQMRTIIANVDVVYKINKNLSYTLRGGVNDLYSLREIYYPTGTFIGDSAPGGSGSRADNANSNVLVDNLLTYNKDFARKHRLNAVVVYSYQKWQNKSSSNTSQNFPSNAMSYYNLQSATSPGRMYTGTNNRALSSLLGRASYSYDNRYTVMLTGRYDGASRLAEGNQWQLFPSVGLAWNVSNEKFFQNNLKFLSLVKLRASYGLSGNENVAIGATRAKYGINYSVIGTDIVPGYVVEDFANPDLIWEKTQQYNVGTDLGLLEDRLTLSVDLYKKRTTDLLINLGLPGSASYSNYYTNLGEVTNRGIDIEAAFDAYHRGEAHLTLGANFSMVRNKVVDIGSAEVLYGRGYFAGGGVLLSQPVHVAKPGLPISTFWGYQTDGIYQNQEQIDTDPGLANDNTRSLVRPGDVKWVDQNGDGQINDSDKTAIGNPSPDFSFGFNANFTYKRFSLGVSLFGSYGNELINLTRWVVGINNTTANYNLLQSAWNGRWHGEGTSNELPRATTNPTRLNQRVPDWLVEDASFLRLQNVSFGYIFHLPQGVMVRSVRTFISGTNLFTWTGYSGYDPNVNAFGNLPLNSGVDLGTLPQARTFSAGIEVDF</sequence>
<evidence type="ECO:0000256" key="1">
    <source>
        <dbReference type="ARBA" id="ARBA00004571"/>
    </source>
</evidence>
<dbReference type="AlphaFoldDB" id="A0AAP2DAN5"/>
<evidence type="ECO:0000256" key="5">
    <source>
        <dbReference type="ARBA" id="ARBA00023077"/>
    </source>
</evidence>
<dbReference type="NCBIfam" id="TIGR04057">
    <property type="entry name" value="SusC_RagA_signa"/>
    <property type="match status" value="1"/>
</dbReference>
<reference evidence="12 13" key="1">
    <citation type="submission" date="2021-05" db="EMBL/GenBank/DDBJ databases">
        <title>A Polyphasic approach of four new species of the genus Ohtaekwangia: Ohtaekwangia histidinii sp. nov., Ohtaekwangia cretensis sp. nov., Ohtaekwangia indiensis sp. nov., Ohtaekwangia reichenbachii sp. nov. from diverse environment.</title>
        <authorList>
            <person name="Octaviana S."/>
        </authorList>
    </citation>
    <scope>NUCLEOTIDE SEQUENCE [LARGE SCALE GENOMIC DNA]</scope>
    <source>
        <strain evidence="12 13">PWU37</strain>
    </source>
</reference>
<keyword evidence="2 8" id="KW-0813">Transport</keyword>
<dbReference type="Gene3D" id="2.60.40.1120">
    <property type="entry name" value="Carboxypeptidase-like, regulatory domain"/>
    <property type="match status" value="1"/>
</dbReference>
<dbReference type="InterPro" id="IPR000531">
    <property type="entry name" value="Beta-barrel_TonB"/>
</dbReference>
<feature type="domain" description="TonB-dependent receptor-like beta-barrel" evidence="10">
    <location>
        <begin position="402"/>
        <end position="818"/>
    </location>
</feature>
<dbReference type="Pfam" id="PF13715">
    <property type="entry name" value="CarbopepD_reg_2"/>
    <property type="match status" value="1"/>
</dbReference>
<dbReference type="Pfam" id="PF07715">
    <property type="entry name" value="Plug"/>
    <property type="match status" value="1"/>
</dbReference>
<evidence type="ECO:0000256" key="9">
    <source>
        <dbReference type="RuleBase" id="RU003357"/>
    </source>
</evidence>
<evidence type="ECO:0000259" key="10">
    <source>
        <dbReference type="Pfam" id="PF00593"/>
    </source>
</evidence>
<keyword evidence="7 8" id="KW-0998">Cell outer membrane</keyword>
<evidence type="ECO:0000256" key="3">
    <source>
        <dbReference type="ARBA" id="ARBA00022452"/>
    </source>
</evidence>
<dbReference type="InterPro" id="IPR037066">
    <property type="entry name" value="Plug_dom_sf"/>
</dbReference>
<gene>
    <name evidence="12" type="ORF">KK078_18160</name>
</gene>
<comment type="caution">
    <text evidence="12">The sequence shown here is derived from an EMBL/GenBank/DDBJ whole genome shotgun (WGS) entry which is preliminary data.</text>
</comment>
<comment type="similarity">
    <text evidence="8 9">Belongs to the TonB-dependent receptor family.</text>
</comment>
<evidence type="ECO:0000313" key="13">
    <source>
        <dbReference type="Proteomes" id="UP001319180"/>
    </source>
</evidence>
<keyword evidence="3 8" id="KW-1134">Transmembrane beta strand</keyword>
<keyword evidence="4 8" id="KW-0812">Transmembrane</keyword>
<dbReference type="Pfam" id="PF00593">
    <property type="entry name" value="TonB_dep_Rec_b-barrel"/>
    <property type="match status" value="1"/>
</dbReference>
<dbReference type="Gene3D" id="2.40.170.20">
    <property type="entry name" value="TonB-dependent receptor, beta-barrel domain"/>
    <property type="match status" value="1"/>
</dbReference>
<dbReference type="Gene3D" id="2.170.130.10">
    <property type="entry name" value="TonB-dependent receptor, plug domain"/>
    <property type="match status" value="1"/>
</dbReference>
<dbReference type="FunFam" id="2.170.130.10:FF:000008">
    <property type="entry name" value="SusC/RagA family TonB-linked outer membrane protein"/>
    <property type="match status" value="1"/>
</dbReference>
<dbReference type="SUPFAM" id="SSF49464">
    <property type="entry name" value="Carboxypeptidase regulatory domain-like"/>
    <property type="match status" value="1"/>
</dbReference>
<dbReference type="InterPro" id="IPR023997">
    <property type="entry name" value="TonB-dep_OMP_SusC/RagA_CS"/>
</dbReference>
<dbReference type="InterPro" id="IPR039426">
    <property type="entry name" value="TonB-dep_rcpt-like"/>
</dbReference>
<keyword evidence="12" id="KW-0675">Receptor</keyword>
<keyword evidence="13" id="KW-1185">Reference proteome</keyword>
<protein>
    <submittedName>
        <fullName evidence="12">TonB-dependent receptor</fullName>
    </submittedName>
</protein>
<evidence type="ECO:0000259" key="11">
    <source>
        <dbReference type="Pfam" id="PF07715"/>
    </source>
</evidence>
<evidence type="ECO:0000256" key="8">
    <source>
        <dbReference type="PROSITE-ProRule" id="PRU01360"/>
    </source>
</evidence>
<dbReference type="InterPro" id="IPR023996">
    <property type="entry name" value="TonB-dep_OMP_SusC/RagA"/>
</dbReference>
<evidence type="ECO:0000256" key="6">
    <source>
        <dbReference type="ARBA" id="ARBA00023136"/>
    </source>
</evidence>
<dbReference type="SUPFAM" id="SSF56935">
    <property type="entry name" value="Porins"/>
    <property type="match status" value="1"/>
</dbReference>
<dbReference type="RefSeq" id="WP_254091727.1">
    <property type="nucleotide sequence ID" value="NZ_JAHESC010000027.1"/>
</dbReference>
<feature type="domain" description="TonB-dependent receptor plug" evidence="11">
    <location>
        <begin position="109"/>
        <end position="237"/>
    </location>
</feature>
<evidence type="ECO:0000256" key="4">
    <source>
        <dbReference type="ARBA" id="ARBA00022692"/>
    </source>
</evidence>
<keyword evidence="5 9" id="KW-0798">TonB box</keyword>
<evidence type="ECO:0000256" key="2">
    <source>
        <dbReference type="ARBA" id="ARBA00022448"/>
    </source>
</evidence>
<dbReference type="InterPro" id="IPR036942">
    <property type="entry name" value="Beta-barrel_TonB_sf"/>
</dbReference>
<comment type="subcellular location">
    <subcellularLocation>
        <location evidence="1 8">Cell outer membrane</location>
        <topology evidence="1 8">Multi-pass membrane protein</topology>
    </subcellularLocation>
</comment>
<name>A0AAP2DAN5_9BACT</name>
<dbReference type="NCBIfam" id="TIGR04056">
    <property type="entry name" value="OMP_RagA_SusC"/>
    <property type="match status" value="1"/>
</dbReference>
<evidence type="ECO:0000256" key="7">
    <source>
        <dbReference type="ARBA" id="ARBA00023237"/>
    </source>
</evidence>
<keyword evidence="6 8" id="KW-0472">Membrane</keyword>
<accession>A0AAP2DAN5</accession>
<dbReference type="Proteomes" id="UP001319180">
    <property type="component" value="Unassembled WGS sequence"/>
</dbReference>